<evidence type="ECO:0000256" key="2">
    <source>
        <dbReference type="ARBA" id="ARBA00010333"/>
    </source>
</evidence>
<evidence type="ECO:0000259" key="6">
    <source>
        <dbReference type="SMART" id="SM00062"/>
    </source>
</evidence>
<evidence type="ECO:0000256" key="4">
    <source>
        <dbReference type="RuleBase" id="RU003744"/>
    </source>
</evidence>
<evidence type="ECO:0000313" key="8">
    <source>
        <dbReference type="Proteomes" id="UP000774130"/>
    </source>
</evidence>
<protein>
    <submittedName>
        <fullName evidence="7">Amino acid ABC transporter substrate-binding protein</fullName>
    </submittedName>
</protein>
<keyword evidence="3 5" id="KW-0732">Signal</keyword>
<feature type="domain" description="Solute-binding protein family 3/N-terminal" evidence="6">
    <location>
        <begin position="32"/>
        <end position="251"/>
    </location>
</feature>
<dbReference type="Proteomes" id="UP000774130">
    <property type="component" value="Unassembled WGS sequence"/>
</dbReference>
<evidence type="ECO:0000256" key="1">
    <source>
        <dbReference type="ARBA" id="ARBA00004196"/>
    </source>
</evidence>
<evidence type="ECO:0000256" key="5">
    <source>
        <dbReference type="SAM" id="SignalP"/>
    </source>
</evidence>
<dbReference type="InterPro" id="IPR001638">
    <property type="entry name" value="Solute-binding_3/MltF_N"/>
</dbReference>
<organism evidence="7 8">
    <name type="scientific">Enterococcus alishanensis</name>
    <dbReference type="NCBI Taxonomy" id="1303817"/>
    <lineage>
        <taxon>Bacteria</taxon>
        <taxon>Bacillati</taxon>
        <taxon>Bacillota</taxon>
        <taxon>Bacilli</taxon>
        <taxon>Lactobacillales</taxon>
        <taxon>Enterococcaceae</taxon>
        <taxon>Enterococcus</taxon>
    </lineage>
</organism>
<comment type="subcellular location">
    <subcellularLocation>
        <location evidence="1">Cell envelope</location>
    </subcellularLocation>
</comment>
<dbReference type="InterPro" id="IPR018313">
    <property type="entry name" value="SBP_3_CS"/>
</dbReference>
<dbReference type="RefSeq" id="WP_218326849.1">
    <property type="nucleotide sequence ID" value="NZ_JAHUZB010000005.1"/>
</dbReference>
<feature type="signal peptide" evidence="5">
    <location>
        <begin position="1"/>
        <end position="27"/>
    </location>
</feature>
<reference evidence="7 8" key="1">
    <citation type="submission" date="2021-06" db="EMBL/GenBank/DDBJ databases">
        <title>Enterococcus alishanensis sp. nov., a novel lactic acid bacterium isolated from fresh coffee beans.</title>
        <authorList>
            <person name="Chen Y.-S."/>
        </authorList>
    </citation>
    <scope>NUCLEOTIDE SEQUENCE [LARGE SCALE GENOMIC DNA]</scope>
    <source>
        <strain evidence="7 8">ALS3</strain>
    </source>
</reference>
<gene>
    <name evidence="7" type="ORF">KUA55_13200</name>
</gene>
<feature type="chain" id="PRO_5047252259" evidence="5">
    <location>
        <begin position="28"/>
        <end position="254"/>
    </location>
</feature>
<keyword evidence="8" id="KW-1185">Reference proteome</keyword>
<dbReference type="EMBL" id="JAHUZB010000005">
    <property type="protein sequence ID" value="MBV7391640.1"/>
    <property type="molecule type" value="Genomic_DNA"/>
</dbReference>
<proteinExistence type="inferred from homology"/>
<sequence>MKKKLLAVASLVLIGIFALSLSENDQAASNKTLRVGTEGTYAPFSYRNDKDKLVGYDVDVARAVAKEMGYKVKFVEAPWDSMLAAFDAGKSDVVFNQASITPERKEKYAFSTPYTVSHAALIVNKDNKDIKDFSDLKGKKAAQSLTSNYATMAEDDGATIVSVDGFSKAAELVNSGRADATLNDDVVYYDYVKQQNDDSLKIVATSKDETKMAAMVQKDDKALLKKINKAMKKLKDNGTLSKLSEKYFDKDISK</sequence>
<dbReference type="Pfam" id="PF00497">
    <property type="entry name" value="SBP_bac_3"/>
    <property type="match status" value="1"/>
</dbReference>
<accession>A0ABS6TFD9</accession>
<name>A0ABS6TFD9_9ENTE</name>
<dbReference type="PROSITE" id="PS01039">
    <property type="entry name" value="SBP_BACTERIAL_3"/>
    <property type="match status" value="1"/>
</dbReference>
<evidence type="ECO:0000313" key="7">
    <source>
        <dbReference type="EMBL" id="MBV7391640.1"/>
    </source>
</evidence>
<comment type="caution">
    <text evidence="7">The sequence shown here is derived from an EMBL/GenBank/DDBJ whole genome shotgun (WGS) entry which is preliminary data.</text>
</comment>
<dbReference type="PANTHER" id="PTHR35936">
    <property type="entry name" value="MEMBRANE-BOUND LYTIC MUREIN TRANSGLYCOSYLASE F"/>
    <property type="match status" value="1"/>
</dbReference>
<dbReference type="SMART" id="SM00062">
    <property type="entry name" value="PBPb"/>
    <property type="match status" value="1"/>
</dbReference>
<dbReference type="PANTHER" id="PTHR35936:SF34">
    <property type="entry name" value="ABC TRANSPORTER EXTRACELLULAR-BINDING PROTEIN YCKB-RELATED"/>
    <property type="match status" value="1"/>
</dbReference>
<dbReference type="CDD" id="cd13711">
    <property type="entry name" value="PBP2_Ngo0372_TcyA"/>
    <property type="match status" value="1"/>
</dbReference>
<evidence type="ECO:0000256" key="3">
    <source>
        <dbReference type="ARBA" id="ARBA00022729"/>
    </source>
</evidence>
<comment type="similarity">
    <text evidence="2 4">Belongs to the bacterial solute-binding protein 3 family.</text>
</comment>